<evidence type="ECO:0000259" key="3">
    <source>
        <dbReference type="PROSITE" id="PS51000"/>
    </source>
</evidence>
<organism evidence="4 5">
    <name type="scientific">Roseinatronobacter alkalisoli</name>
    <dbReference type="NCBI Taxonomy" id="3028235"/>
    <lineage>
        <taxon>Bacteria</taxon>
        <taxon>Pseudomonadati</taxon>
        <taxon>Pseudomonadota</taxon>
        <taxon>Alphaproteobacteria</taxon>
        <taxon>Rhodobacterales</taxon>
        <taxon>Paracoccaceae</taxon>
        <taxon>Roseinatronobacter</taxon>
    </lineage>
</organism>
<dbReference type="InterPro" id="IPR036388">
    <property type="entry name" value="WH-like_DNA-bd_sf"/>
</dbReference>
<evidence type="ECO:0000313" key="5">
    <source>
        <dbReference type="Proteomes" id="UP001431784"/>
    </source>
</evidence>
<evidence type="ECO:0000256" key="1">
    <source>
        <dbReference type="ARBA" id="ARBA00023015"/>
    </source>
</evidence>
<dbReference type="SUPFAM" id="SSF46785">
    <property type="entry name" value="Winged helix' DNA-binding domain"/>
    <property type="match status" value="1"/>
</dbReference>
<accession>A0ABT5TGV8</accession>
<dbReference type="PROSITE" id="PS52050">
    <property type="entry name" value="WYL"/>
    <property type="match status" value="1"/>
</dbReference>
<comment type="caution">
    <text evidence="4">The sequence shown here is derived from an EMBL/GenBank/DDBJ whole genome shotgun (WGS) entry which is preliminary data.</text>
</comment>
<dbReference type="InterPro" id="IPR026881">
    <property type="entry name" value="WYL_dom"/>
</dbReference>
<protein>
    <submittedName>
        <fullName evidence="4">YafY family protein</fullName>
    </submittedName>
</protein>
<sequence length="217" mass="24133">MRRAERLFRIVGLFRDKRVRTASELAAALEVCERTIYRDIAHLQASGVNIEGIGGMGYVADERLDLPPLNFNTAELEALALGLSFVTSAGDSHLVAAAASARSKIDSTAPAAARDFMDRNAPISSRRVSGRAPEFAAKVRRAIQEQRVLVFAYRNQSGATTSRRLRPMTLTAFTDCWVVSGWCEARRALRNFRLDRMSEVELLEVRFVQDAELPNFA</sequence>
<dbReference type="Pfam" id="PF08279">
    <property type="entry name" value="HTH_11"/>
    <property type="match status" value="1"/>
</dbReference>
<keyword evidence="2" id="KW-0804">Transcription</keyword>
<dbReference type="Gene3D" id="1.10.10.10">
    <property type="entry name" value="Winged helix-like DNA-binding domain superfamily/Winged helix DNA-binding domain"/>
    <property type="match status" value="1"/>
</dbReference>
<dbReference type="RefSeq" id="WP_274354576.1">
    <property type="nucleotide sequence ID" value="NZ_JAQZSM010000081.1"/>
</dbReference>
<reference evidence="4" key="1">
    <citation type="submission" date="2023-02" db="EMBL/GenBank/DDBJ databases">
        <title>Description of Roseinatronobacter alkalisoli sp. nov., an alkaliphilic bacerium isolated from soda soil.</title>
        <authorList>
            <person name="Wei W."/>
        </authorList>
    </citation>
    <scope>NUCLEOTIDE SEQUENCE</scope>
    <source>
        <strain evidence="4">HJB301</strain>
    </source>
</reference>
<dbReference type="Pfam" id="PF13280">
    <property type="entry name" value="WYL"/>
    <property type="match status" value="1"/>
</dbReference>
<dbReference type="InterPro" id="IPR051534">
    <property type="entry name" value="CBASS_pafABC_assoc_protein"/>
</dbReference>
<dbReference type="InterPro" id="IPR001034">
    <property type="entry name" value="DeoR_HTH"/>
</dbReference>
<evidence type="ECO:0000313" key="4">
    <source>
        <dbReference type="EMBL" id="MDD7973925.1"/>
    </source>
</evidence>
<dbReference type="Proteomes" id="UP001431784">
    <property type="component" value="Unassembled WGS sequence"/>
</dbReference>
<keyword evidence="1" id="KW-0805">Transcription regulation</keyword>
<feature type="domain" description="HTH deoR-type" evidence="3">
    <location>
        <begin position="3"/>
        <end position="58"/>
    </location>
</feature>
<keyword evidence="5" id="KW-1185">Reference proteome</keyword>
<dbReference type="EMBL" id="JAQZSM010000081">
    <property type="protein sequence ID" value="MDD7973925.1"/>
    <property type="molecule type" value="Genomic_DNA"/>
</dbReference>
<dbReference type="PANTHER" id="PTHR34580">
    <property type="match status" value="1"/>
</dbReference>
<dbReference type="InterPro" id="IPR013196">
    <property type="entry name" value="HTH_11"/>
</dbReference>
<dbReference type="PROSITE" id="PS51000">
    <property type="entry name" value="HTH_DEOR_2"/>
    <property type="match status" value="1"/>
</dbReference>
<dbReference type="PANTHER" id="PTHR34580:SF3">
    <property type="entry name" value="PROTEIN PAFB"/>
    <property type="match status" value="1"/>
</dbReference>
<dbReference type="InterPro" id="IPR036390">
    <property type="entry name" value="WH_DNA-bd_sf"/>
</dbReference>
<evidence type="ECO:0000256" key="2">
    <source>
        <dbReference type="ARBA" id="ARBA00023163"/>
    </source>
</evidence>
<proteinExistence type="predicted"/>
<name>A0ABT5TGV8_9RHOB</name>
<gene>
    <name evidence="4" type="ORF">PUT78_23135</name>
</gene>